<gene>
    <name evidence="2" type="ordered locus">PCC8801_4354</name>
</gene>
<dbReference type="Proteomes" id="UP000008204">
    <property type="component" value="Chromosome"/>
</dbReference>
<dbReference type="eggNOG" id="COG1878">
    <property type="taxonomic scope" value="Bacteria"/>
</dbReference>
<dbReference type="GO" id="GO:0004061">
    <property type="term" value="F:arylformamidase activity"/>
    <property type="evidence" value="ECO:0007669"/>
    <property type="project" value="InterPro"/>
</dbReference>
<reference evidence="3" key="1">
    <citation type="journal article" date="2011" name="MBio">
        <title>Novel metabolic attributes of the genus Cyanothece, comprising a group of unicellular nitrogen-fixing Cyanobacteria.</title>
        <authorList>
            <person name="Bandyopadhyay A."/>
            <person name="Elvitigala T."/>
            <person name="Welsh E."/>
            <person name="Stockel J."/>
            <person name="Liberton M."/>
            <person name="Min H."/>
            <person name="Sherman L.A."/>
            <person name="Pakrasi H.B."/>
        </authorList>
    </citation>
    <scope>NUCLEOTIDE SEQUENCE [LARGE SCALE GENOMIC DNA]</scope>
    <source>
        <strain evidence="3">PCC 8801</strain>
    </source>
</reference>
<dbReference type="GO" id="GO:0019441">
    <property type="term" value="P:L-tryptophan catabolic process to kynurenine"/>
    <property type="evidence" value="ECO:0007669"/>
    <property type="project" value="InterPro"/>
</dbReference>
<proteinExistence type="predicted"/>
<dbReference type="InterPro" id="IPR037175">
    <property type="entry name" value="KFase_sf"/>
</dbReference>
<dbReference type="RefSeq" id="WP_015785331.1">
    <property type="nucleotide sequence ID" value="NC_011726.1"/>
</dbReference>
<dbReference type="AlphaFoldDB" id="B7JVE3"/>
<dbReference type="STRING" id="41431.PCC8801_4354"/>
<protein>
    <submittedName>
        <fullName evidence="2">Putative cyclase</fullName>
    </submittedName>
</protein>
<evidence type="ECO:0000313" key="3">
    <source>
        <dbReference type="Proteomes" id="UP000008204"/>
    </source>
</evidence>
<name>B7JVE3_RIPO1</name>
<dbReference type="EMBL" id="CP001287">
    <property type="protein sequence ID" value="ACK68276.1"/>
    <property type="molecule type" value="Genomic_DNA"/>
</dbReference>
<feature type="chain" id="PRO_5002858557" evidence="1">
    <location>
        <begin position="30"/>
        <end position="351"/>
    </location>
</feature>
<accession>B7JVE3</accession>
<keyword evidence="3" id="KW-1185">Reference proteome</keyword>
<dbReference type="HOGENOM" id="CLU_030671_0_0_3"/>
<dbReference type="PANTHER" id="PTHR34861">
    <property type="match status" value="1"/>
</dbReference>
<dbReference type="PANTHER" id="PTHR34861:SF10">
    <property type="entry name" value="CYCLASE"/>
    <property type="match status" value="1"/>
</dbReference>
<feature type="signal peptide" evidence="1">
    <location>
        <begin position="1"/>
        <end position="29"/>
    </location>
</feature>
<evidence type="ECO:0000256" key="1">
    <source>
        <dbReference type="SAM" id="SignalP"/>
    </source>
</evidence>
<evidence type="ECO:0000313" key="2">
    <source>
        <dbReference type="EMBL" id="ACK68276.1"/>
    </source>
</evidence>
<dbReference type="InterPro" id="IPR007325">
    <property type="entry name" value="KFase/CYL"/>
</dbReference>
<dbReference type="Pfam" id="PF04199">
    <property type="entry name" value="Cyclase"/>
    <property type="match status" value="1"/>
</dbReference>
<dbReference type="Gene3D" id="3.50.30.50">
    <property type="entry name" value="Putative cyclase"/>
    <property type="match status" value="1"/>
</dbReference>
<dbReference type="OrthoDB" id="9796085at2"/>
<dbReference type="KEGG" id="cyp:PCC8801_4354"/>
<sequence length="351" mass="38616">MLRTPYYKIIILMVCMLLILVGFPAPSHANDLPLKQRWNPSSFGQNDQVGSVNWITDKKVLDSLKLVKKGKVTTLGKVYQTDSPFVGERNWKLIIPGVPTGGPIGQNEIVYNDEYVMAELGQVGTQFDGLGHVGVKTSKGNYFYNGNFLEEFGTSYGLTKLGVEKIGQIGYVTRGVLLDIAGYRGIDRLPIPQGKSPNDPGIITVEDIKGAIKKQKIDPIKPGDVVIFNTGHGQYWGKDWDSLSPEQKAKNKEIFNSGEPGPAFTACRYLSSLKIAMVGSDAWGTEALPGENVNRPLDCHIEWMVKNGITNIENLDVSQLLEDKVYEFMFVFAPLKMKGATGSPGNPIAIY</sequence>
<organism evidence="2 3">
    <name type="scientific">Rippkaea orientalis (strain PCC 8801 / RF-1)</name>
    <name type="common">Cyanothece sp. (strain PCC 8801)</name>
    <dbReference type="NCBI Taxonomy" id="41431"/>
    <lineage>
        <taxon>Bacteria</taxon>
        <taxon>Bacillati</taxon>
        <taxon>Cyanobacteriota</taxon>
        <taxon>Cyanophyceae</taxon>
        <taxon>Oscillatoriophycideae</taxon>
        <taxon>Chroococcales</taxon>
        <taxon>Aphanothecaceae</taxon>
        <taxon>Rippkaea</taxon>
        <taxon>Rippkaea orientalis</taxon>
    </lineage>
</organism>
<dbReference type="SUPFAM" id="SSF102198">
    <property type="entry name" value="Putative cyclase"/>
    <property type="match status" value="1"/>
</dbReference>
<keyword evidence="1" id="KW-0732">Signal</keyword>